<dbReference type="GO" id="GO:0032267">
    <property type="term" value="F:tRNA(Ile)-lysidine synthase activity"/>
    <property type="evidence" value="ECO:0007669"/>
    <property type="project" value="UniProtKB-EC"/>
</dbReference>
<dbReference type="InterPro" id="IPR011063">
    <property type="entry name" value="TilS/TtcA_N"/>
</dbReference>
<dbReference type="Gene3D" id="1.20.59.20">
    <property type="match status" value="1"/>
</dbReference>
<protein>
    <recommendedName>
        <fullName evidence="7">tRNA(Ile)-lysidine synthase</fullName>
        <ecNumber evidence="7">6.3.4.19</ecNumber>
    </recommendedName>
    <alternativeName>
        <fullName evidence="7">tRNA(Ile)-2-lysyl-cytidine synthase</fullName>
    </alternativeName>
    <alternativeName>
        <fullName evidence="7">tRNA(Ile)-lysidine synthetase</fullName>
    </alternativeName>
</protein>
<comment type="subcellular location">
    <subcellularLocation>
        <location evidence="7">Cytoplasm</location>
    </subcellularLocation>
</comment>
<comment type="catalytic activity">
    <reaction evidence="6 7">
        <text>cytidine(34) in tRNA(Ile2) + L-lysine + ATP = lysidine(34) in tRNA(Ile2) + AMP + diphosphate + H(+)</text>
        <dbReference type="Rhea" id="RHEA:43744"/>
        <dbReference type="Rhea" id="RHEA-COMP:10625"/>
        <dbReference type="Rhea" id="RHEA-COMP:10670"/>
        <dbReference type="ChEBI" id="CHEBI:15378"/>
        <dbReference type="ChEBI" id="CHEBI:30616"/>
        <dbReference type="ChEBI" id="CHEBI:32551"/>
        <dbReference type="ChEBI" id="CHEBI:33019"/>
        <dbReference type="ChEBI" id="CHEBI:82748"/>
        <dbReference type="ChEBI" id="CHEBI:83665"/>
        <dbReference type="ChEBI" id="CHEBI:456215"/>
        <dbReference type="EC" id="6.3.4.19"/>
    </reaction>
</comment>
<dbReference type="Gene3D" id="3.40.50.620">
    <property type="entry name" value="HUPs"/>
    <property type="match status" value="1"/>
</dbReference>
<dbReference type="EC" id="6.3.4.19" evidence="7"/>
<keyword evidence="1 7" id="KW-0963">Cytoplasm</keyword>
<feature type="binding site" evidence="7">
    <location>
        <begin position="37"/>
        <end position="42"/>
    </location>
    <ligand>
        <name>ATP</name>
        <dbReference type="ChEBI" id="CHEBI:30616"/>
    </ligand>
</feature>
<organism evidence="10 11">
    <name type="scientific">Ammonicoccus fulvus</name>
    <dbReference type="NCBI Taxonomy" id="3138240"/>
    <lineage>
        <taxon>Bacteria</taxon>
        <taxon>Bacillati</taxon>
        <taxon>Actinomycetota</taxon>
        <taxon>Actinomycetes</taxon>
        <taxon>Propionibacteriales</taxon>
        <taxon>Propionibacteriaceae</taxon>
        <taxon>Ammonicoccus</taxon>
    </lineage>
</organism>
<dbReference type="InterPro" id="IPR015262">
    <property type="entry name" value="tRNA_Ile_lys_synt_subst-bd"/>
</dbReference>
<evidence type="ECO:0000313" key="11">
    <source>
        <dbReference type="Proteomes" id="UP001442841"/>
    </source>
</evidence>
<evidence type="ECO:0000256" key="3">
    <source>
        <dbReference type="ARBA" id="ARBA00022694"/>
    </source>
</evidence>
<keyword evidence="2 7" id="KW-0436">Ligase</keyword>
<evidence type="ECO:0000256" key="1">
    <source>
        <dbReference type="ARBA" id="ARBA00022490"/>
    </source>
</evidence>
<dbReference type="InterPro" id="IPR012094">
    <property type="entry name" value="tRNA_Ile_lys_synt"/>
</dbReference>
<sequence length="323" mass="34330">MAKKALGPAMLELVAAVEEALDRLGEKGAVPLLVGCSGGADSLALVAATAVVAQRREVLARALVIDHGLQDDSDAVARKAATRAERLGLPTDIVAVTVVPDGTGPEASARTARHAALAEVADALGAIVLLGHTLDDQAETVLLGLARGSGARSLSGMAPARDVFVRPFLGVRREVTEAACAELDTKFWRDPHNDDLGYARVRVRKKVMPMLEAQLGPGIAEALARTAVMLRDDTQVLDDLAAKAIPDGVLTDRELSVAELPKEQALRRRILRRWLLAHGAAEPAYTQVKAVDSLITDWHGQKWIEVSGLRVGRRGGRLAVMTD</sequence>
<evidence type="ECO:0000256" key="4">
    <source>
        <dbReference type="ARBA" id="ARBA00022741"/>
    </source>
</evidence>
<evidence type="ECO:0000259" key="9">
    <source>
        <dbReference type="Pfam" id="PF09179"/>
    </source>
</evidence>
<accession>A0ABZ3FKS9</accession>
<dbReference type="SUPFAM" id="SSF82829">
    <property type="entry name" value="MesJ substrate recognition domain-like"/>
    <property type="match status" value="1"/>
</dbReference>
<keyword evidence="3 7" id="KW-0819">tRNA processing</keyword>
<evidence type="ECO:0000259" key="8">
    <source>
        <dbReference type="Pfam" id="PF01171"/>
    </source>
</evidence>
<dbReference type="RefSeq" id="WP_425308069.1">
    <property type="nucleotide sequence ID" value="NZ_CP154795.1"/>
</dbReference>
<dbReference type="PANTHER" id="PTHR43033:SF1">
    <property type="entry name" value="TRNA(ILE)-LYSIDINE SYNTHASE-RELATED"/>
    <property type="match status" value="1"/>
</dbReference>
<reference evidence="10 11" key="1">
    <citation type="submission" date="2024-04" db="EMBL/GenBank/DDBJ databases">
        <title>Isolation of an actinomycete strain from pig manure.</title>
        <authorList>
            <person name="Gong T."/>
            <person name="Yu Z."/>
            <person name="An M."/>
            <person name="Wei C."/>
            <person name="Yang W."/>
            <person name="Liu L."/>
        </authorList>
    </citation>
    <scope>NUCLEOTIDE SEQUENCE [LARGE SCALE GENOMIC DNA]</scope>
    <source>
        <strain evidence="10 11">ZF39</strain>
    </source>
</reference>
<dbReference type="InterPro" id="IPR012795">
    <property type="entry name" value="tRNA_Ile_lys_synt_N"/>
</dbReference>
<name>A0ABZ3FKS9_9ACTN</name>
<feature type="domain" description="tRNA(Ile)-lysidine synthase substrate-binding" evidence="9">
    <location>
        <begin position="264"/>
        <end position="318"/>
    </location>
</feature>
<evidence type="ECO:0000256" key="7">
    <source>
        <dbReference type="HAMAP-Rule" id="MF_01161"/>
    </source>
</evidence>
<evidence type="ECO:0000256" key="5">
    <source>
        <dbReference type="ARBA" id="ARBA00022840"/>
    </source>
</evidence>
<dbReference type="Pfam" id="PF01171">
    <property type="entry name" value="ATP_bind_3"/>
    <property type="match status" value="1"/>
</dbReference>
<proteinExistence type="inferred from homology"/>
<feature type="domain" description="tRNA(Ile)-lysidine/2-thiocytidine synthase N-terminal" evidence="8">
    <location>
        <begin position="32"/>
        <end position="205"/>
    </location>
</feature>
<dbReference type="InterPro" id="IPR014729">
    <property type="entry name" value="Rossmann-like_a/b/a_fold"/>
</dbReference>
<keyword evidence="4 7" id="KW-0547">Nucleotide-binding</keyword>
<dbReference type="Proteomes" id="UP001442841">
    <property type="component" value="Chromosome"/>
</dbReference>
<dbReference type="Pfam" id="PF09179">
    <property type="entry name" value="TilS"/>
    <property type="match status" value="1"/>
</dbReference>
<keyword evidence="11" id="KW-1185">Reference proteome</keyword>
<dbReference type="EMBL" id="CP154795">
    <property type="protein sequence ID" value="XAN06638.1"/>
    <property type="molecule type" value="Genomic_DNA"/>
</dbReference>
<comment type="similarity">
    <text evidence="7">Belongs to the tRNA(Ile)-lysidine synthase family.</text>
</comment>
<comment type="domain">
    <text evidence="7">The N-terminal region contains the highly conserved SGGXDS motif, predicted to be a P-loop motif involved in ATP binding.</text>
</comment>
<dbReference type="HAMAP" id="MF_01161">
    <property type="entry name" value="tRNA_Ile_lys_synt"/>
    <property type="match status" value="1"/>
</dbReference>
<evidence type="ECO:0000256" key="2">
    <source>
        <dbReference type="ARBA" id="ARBA00022598"/>
    </source>
</evidence>
<keyword evidence="5 7" id="KW-0067">ATP-binding</keyword>
<dbReference type="PANTHER" id="PTHR43033">
    <property type="entry name" value="TRNA(ILE)-LYSIDINE SYNTHASE-RELATED"/>
    <property type="match status" value="1"/>
</dbReference>
<evidence type="ECO:0000313" key="10">
    <source>
        <dbReference type="EMBL" id="XAN06638.1"/>
    </source>
</evidence>
<comment type="function">
    <text evidence="7">Ligates lysine onto the cytidine present at position 34 of the AUA codon-specific tRNA(Ile) that contains the anticodon CAU, in an ATP-dependent manner. Cytidine is converted to lysidine, thus changing the amino acid specificity of the tRNA from methionine to isoleucine.</text>
</comment>
<gene>
    <name evidence="7 10" type="primary">tilS</name>
    <name evidence="10" type="ORF">AADG42_04715</name>
</gene>
<dbReference type="CDD" id="cd01992">
    <property type="entry name" value="TilS_N"/>
    <property type="match status" value="1"/>
</dbReference>
<dbReference type="NCBIfam" id="TIGR02432">
    <property type="entry name" value="lysidine_TilS_N"/>
    <property type="match status" value="1"/>
</dbReference>
<dbReference type="SUPFAM" id="SSF52402">
    <property type="entry name" value="Adenine nucleotide alpha hydrolases-like"/>
    <property type="match status" value="1"/>
</dbReference>
<evidence type="ECO:0000256" key="6">
    <source>
        <dbReference type="ARBA" id="ARBA00048539"/>
    </source>
</evidence>